<feature type="transmembrane region" description="Helical" evidence="5">
    <location>
        <begin position="20"/>
        <end position="43"/>
    </location>
</feature>
<dbReference type="KEGG" id="haad:MW046_12780"/>
<evidence type="ECO:0000256" key="1">
    <source>
        <dbReference type="ARBA" id="ARBA00004127"/>
    </source>
</evidence>
<feature type="transmembrane region" description="Helical" evidence="5">
    <location>
        <begin position="63"/>
        <end position="82"/>
    </location>
</feature>
<dbReference type="Gene3D" id="1.20.120.1630">
    <property type="match status" value="1"/>
</dbReference>
<keyword evidence="4 5" id="KW-0472">Membrane</keyword>
<comment type="subcellular location">
    <subcellularLocation>
        <location evidence="1">Endomembrane system</location>
        <topology evidence="1">Multi-pass membrane protein</topology>
    </subcellularLocation>
</comment>
<dbReference type="GO" id="GO:0012505">
    <property type="term" value="C:endomembrane system"/>
    <property type="evidence" value="ECO:0007669"/>
    <property type="project" value="UniProtKB-SubCell"/>
</dbReference>
<evidence type="ECO:0000256" key="5">
    <source>
        <dbReference type="SAM" id="Phobius"/>
    </source>
</evidence>
<accession>A0A8U0A315</accession>
<evidence type="ECO:0000256" key="3">
    <source>
        <dbReference type="ARBA" id="ARBA00022989"/>
    </source>
</evidence>
<reference evidence="6" key="1">
    <citation type="submission" date="2022-04" db="EMBL/GenBank/DDBJ databases">
        <title>Halocatena sp. nov., isolated from a salt lake.</title>
        <authorList>
            <person name="Cui H.-L."/>
        </authorList>
    </citation>
    <scope>NUCLEOTIDE SEQUENCE</scope>
    <source>
        <strain evidence="6">AD-1</strain>
    </source>
</reference>
<dbReference type="Pfam" id="PF04191">
    <property type="entry name" value="PEMT"/>
    <property type="match status" value="1"/>
</dbReference>
<name>A0A8U0A315_9EURY</name>
<protein>
    <submittedName>
        <fullName evidence="6">Isoprenylcysteine carboxylmethyltransferase family protein</fullName>
    </submittedName>
</protein>
<proteinExistence type="predicted"/>
<evidence type="ECO:0000313" key="6">
    <source>
        <dbReference type="EMBL" id="UPM42818.1"/>
    </source>
</evidence>
<feature type="transmembrane region" description="Helical" evidence="5">
    <location>
        <begin position="142"/>
        <end position="175"/>
    </location>
</feature>
<keyword evidence="2 5" id="KW-0812">Transmembrane</keyword>
<dbReference type="AlphaFoldDB" id="A0A8U0A315"/>
<organism evidence="6 7">
    <name type="scientific">Halocatena salina</name>
    <dbReference type="NCBI Taxonomy" id="2934340"/>
    <lineage>
        <taxon>Archaea</taxon>
        <taxon>Methanobacteriati</taxon>
        <taxon>Methanobacteriota</taxon>
        <taxon>Stenosarchaea group</taxon>
        <taxon>Halobacteria</taxon>
        <taxon>Halobacteriales</taxon>
        <taxon>Natronomonadaceae</taxon>
        <taxon>Halocatena</taxon>
    </lineage>
</organism>
<evidence type="ECO:0000256" key="4">
    <source>
        <dbReference type="ARBA" id="ARBA00023136"/>
    </source>
</evidence>
<gene>
    <name evidence="6" type="ORF">MW046_12780</name>
</gene>
<evidence type="ECO:0000313" key="7">
    <source>
        <dbReference type="Proteomes" id="UP000831768"/>
    </source>
</evidence>
<dbReference type="EMBL" id="CP096019">
    <property type="protein sequence ID" value="UPM42818.1"/>
    <property type="molecule type" value="Genomic_DNA"/>
</dbReference>
<dbReference type="RefSeq" id="WP_247993489.1">
    <property type="nucleotide sequence ID" value="NZ_CP096019.1"/>
</dbReference>
<feature type="transmembrane region" description="Helical" evidence="5">
    <location>
        <begin position="94"/>
        <end position="113"/>
    </location>
</feature>
<dbReference type="GeneID" id="71928937"/>
<dbReference type="InterPro" id="IPR007318">
    <property type="entry name" value="Phopholipid_MeTrfase"/>
</dbReference>
<dbReference type="Proteomes" id="UP000831768">
    <property type="component" value="Chromosome"/>
</dbReference>
<keyword evidence="3 5" id="KW-1133">Transmembrane helix</keyword>
<sequence length="213" mass="22956">MRPAVASWPSATNVEAVMIALNTTVAAFAVGLVASAGIFAILLVTLTTDRQLWPPGEKTRAYYLHWTLVWLFNGSLVTVAVLDWNAWLLPRPGTLFAGVVLAVVGTAVFLRSASVMRSAEMTGVTGELYTGGPYAYSRNPQYVGMIVGIVGAALLVNSVWVAVLAAAHIGWVVLLPRAEEPHLRAAYGEAYEQYTARVPRFVGDHTVRMLIAD</sequence>
<keyword evidence="7" id="KW-1185">Reference proteome</keyword>
<evidence type="ECO:0000256" key="2">
    <source>
        <dbReference type="ARBA" id="ARBA00022692"/>
    </source>
</evidence>